<evidence type="ECO:0000313" key="13">
    <source>
        <dbReference type="Proteomes" id="UP000285972"/>
    </source>
</evidence>
<dbReference type="InterPro" id="IPR037294">
    <property type="entry name" value="ABC_BtuC-like"/>
</dbReference>
<evidence type="ECO:0000256" key="1">
    <source>
        <dbReference type="ARBA" id="ARBA00004651"/>
    </source>
</evidence>
<dbReference type="PANTHER" id="PTHR30472:SF24">
    <property type="entry name" value="FERRIC ENTEROBACTIN TRANSPORT SYSTEM PERMEASE PROTEIN FEPG"/>
    <property type="match status" value="1"/>
</dbReference>
<feature type="transmembrane region" description="Helical" evidence="9">
    <location>
        <begin position="185"/>
        <end position="203"/>
    </location>
</feature>
<evidence type="ECO:0000256" key="2">
    <source>
        <dbReference type="ARBA" id="ARBA00007935"/>
    </source>
</evidence>
<evidence type="ECO:0000313" key="11">
    <source>
        <dbReference type="EMBL" id="RLM23093.1"/>
    </source>
</evidence>
<dbReference type="GO" id="GO:0022857">
    <property type="term" value="F:transmembrane transporter activity"/>
    <property type="evidence" value="ECO:0007669"/>
    <property type="project" value="InterPro"/>
</dbReference>
<reference evidence="11 13" key="3">
    <citation type="submission" date="2016-09" db="EMBL/GenBank/DDBJ databases">
        <authorList>
            <person name="Doonan J."/>
            <person name="Pachebat J.A."/>
            <person name="Golyshin P.N."/>
            <person name="Denman S."/>
            <person name="Mcdonald J.E."/>
        </authorList>
    </citation>
    <scope>NUCLEOTIDE SEQUENCE [LARGE SCALE GENOMIC DNA]</scope>
    <source>
        <strain evidence="11 13">FRB141</strain>
    </source>
</reference>
<feature type="transmembrane region" description="Helical" evidence="9">
    <location>
        <begin position="131"/>
        <end position="152"/>
    </location>
</feature>
<dbReference type="KEGG" id="bgj:AWC36_04605"/>
<keyword evidence="3" id="KW-0813">Transport</keyword>
<evidence type="ECO:0000256" key="8">
    <source>
        <dbReference type="ARBA" id="ARBA00053987"/>
    </source>
</evidence>
<accession>A0A0G4JYW0</accession>
<dbReference type="AlphaFoldDB" id="A0A0G4JYW0"/>
<reference evidence="12" key="1">
    <citation type="submission" date="2015-01" db="EMBL/GenBank/DDBJ databases">
        <authorList>
            <person name="Paterson Steve"/>
        </authorList>
    </citation>
    <scope>NUCLEOTIDE SEQUENCE [LARGE SCALE GENOMIC DNA]</scope>
    <source>
        <strain evidence="12">OBR1</strain>
    </source>
</reference>
<organism evidence="10 12">
    <name type="scientific">Brenneria goodwinii</name>
    <dbReference type="NCBI Taxonomy" id="1109412"/>
    <lineage>
        <taxon>Bacteria</taxon>
        <taxon>Pseudomonadati</taxon>
        <taxon>Pseudomonadota</taxon>
        <taxon>Gammaproteobacteria</taxon>
        <taxon>Enterobacterales</taxon>
        <taxon>Pectobacteriaceae</taxon>
        <taxon>Brenneria</taxon>
    </lineage>
</organism>
<dbReference type="EMBL" id="CGIG01000001">
    <property type="protein sequence ID" value="CPR19127.1"/>
    <property type="molecule type" value="Genomic_DNA"/>
</dbReference>
<feature type="transmembrane region" description="Helical" evidence="9">
    <location>
        <begin position="72"/>
        <end position="93"/>
    </location>
</feature>
<dbReference type="PANTHER" id="PTHR30472">
    <property type="entry name" value="FERRIC ENTEROBACTIN TRANSPORT SYSTEM PERMEASE PROTEIN"/>
    <property type="match status" value="1"/>
</dbReference>
<dbReference type="GO" id="GO:0042935">
    <property type="term" value="P:achromobactin transport"/>
    <property type="evidence" value="ECO:0007669"/>
    <property type="project" value="UniProtKB-ARBA"/>
</dbReference>
<dbReference type="Pfam" id="PF01032">
    <property type="entry name" value="FecCD"/>
    <property type="match status" value="1"/>
</dbReference>
<feature type="transmembrane region" description="Helical" evidence="9">
    <location>
        <begin position="21"/>
        <end position="39"/>
    </location>
</feature>
<dbReference type="CDD" id="cd06550">
    <property type="entry name" value="TM_ABC_iron-siderophores_like"/>
    <property type="match status" value="1"/>
</dbReference>
<dbReference type="Gene3D" id="1.10.3470.10">
    <property type="entry name" value="ABC transporter involved in vitamin B12 uptake, BtuC"/>
    <property type="match status" value="1"/>
</dbReference>
<feature type="transmembrane region" description="Helical" evidence="9">
    <location>
        <begin position="159"/>
        <end position="179"/>
    </location>
</feature>
<feature type="transmembrane region" description="Helical" evidence="9">
    <location>
        <begin position="250"/>
        <end position="277"/>
    </location>
</feature>
<reference evidence="10" key="2">
    <citation type="submission" date="2015-01" db="EMBL/GenBank/DDBJ databases">
        <authorList>
            <person name="Xiang T."/>
            <person name="Song Y."/>
            <person name="Huang L."/>
            <person name="Wang B."/>
            <person name="Wu P."/>
        </authorList>
    </citation>
    <scope>NUCLEOTIDE SEQUENCE [LARGE SCALE GENOMIC DNA]</scope>
    <source>
        <strain evidence="10">OBR1</strain>
    </source>
</reference>
<keyword evidence="5 9" id="KW-0812">Transmembrane</keyword>
<name>A0A0G4JYW0_9GAMM</name>
<feature type="transmembrane region" description="Helical" evidence="9">
    <location>
        <begin position="289"/>
        <end position="310"/>
    </location>
</feature>
<gene>
    <name evidence="11" type="ORF">BIY26_12085</name>
    <name evidence="10" type="ORF">BN1221_03592</name>
</gene>
<evidence type="ECO:0000256" key="6">
    <source>
        <dbReference type="ARBA" id="ARBA00022989"/>
    </source>
</evidence>
<dbReference type="GeneID" id="70906057"/>
<evidence type="ECO:0000256" key="5">
    <source>
        <dbReference type="ARBA" id="ARBA00022692"/>
    </source>
</evidence>
<dbReference type="InterPro" id="IPR000522">
    <property type="entry name" value="ABC_transptr_permease_BtuC"/>
</dbReference>
<evidence type="ECO:0000256" key="4">
    <source>
        <dbReference type="ARBA" id="ARBA00022475"/>
    </source>
</evidence>
<dbReference type="STRING" id="1109412.BN1221_03592"/>
<feature type="transmembrane region" description="Helical" evidence="9">
    <location>
        <begin position="322"/>
        <end position="339"/>
    </location>
</feature>
<evidence type="ECO:0000313" key="12">
    <source>
        <dbReference type="Proteomes" id="UP000044377"/>
    </source>
</evidence>
<evidence type="ECO:0000256" key="7">
    <source>
        <dbReference type="ARBA" id="ARBA00023136"/>
    </source>
</evidence>
<dbReference type="Proteomes" id="UP000044377">
    <property type="component" value="Unassembled WGS sequence"/>
</dbReference>
<evidence type="ECO:0000256" key="3">
    <source>
        <dbReference type="ARBA" id="ARBA00022448"/>
    </source>
</evidence>
<dbReference type="OrthoDB" id="9055647at2"/>
<evidence type="ECO:0000313" key="10">
    <source>
        <dbReference type="EMBL" id="CPR19127.1"/>
    </source>
</evidence>
<keyword evidence="7 9" id="KW-0472">Membrane</keyword>
<keyword evidence="12" id="KW-1185">Reference proteome</keyword>
<dbReference type="SUPFAM" id="SSF81345">
    <property type="entry name" value="ABC transporter involved in vitamin B12 uptake, BtuC"/>
    <property type="match status" value="1"/>
</dbReference>
<dbReference type="Proteomes" id="UP000285972">
    <property type="component" value="Unassembled WGS sequence"/>
</dbReference>
<feature type="transmembrane region" description="Helical" evidence="9">
    <location>
        <begin position="105"/>
        <end position="125"/>
    </location>
</feature>
<protein>
    <submittedName>
        <fullName evidence="11">Iron ABC transporter permease</fullName>
    </submittedName>
    <submittedName>
        <fullName evidence="10">Iron(III) dicitrate transport system permease protein FecD (TC 3.A.1.14.1)</fullName>
    </submittedName>
</protein>
<proteinExistence type="inferred from homology"/>
<comment type="similarity">
    <text evidence="2">Belongs to the binding-protein-dependent transport system permease family. FecCD subfamily.</text>
</comment>
<dbReference type="GO" id="GO:0033214">
    <property type="term" value="P:siderophore-iron import into cell"/>
    <property type="evidence" value="ECO:0007669"/>
    <property type="project" value="TreeGrafter"/>
</dbReference>
<feature type="transmembrane region" description="Helical" evidence="9">
    <location>
        <begin position="210"/>
        <end position="230"/>
    </location>
</feature>
<comment type="subcellular location">
    <subcellularLocation>
        <location evidence="1">Cell membrane</location>
        <topology evidence="1">Multi-pass membrane protein</topology>
    </subcellularLocation>
</comment>
<sequence>MDKLYAVRVGRFSRQFAGRTMAVAGVLMVITLAVMLFSLTQGKVRISVAEVMQALFAASDSGIDFIVNQLRLARIVLAMLVGGALAVSGLMLQSLVRNPLASPDILGITSGASAAAVGFLSFFSTALSQHWMPLAAIGGAWLMALLITLLAWRQGASPIRLVLVGVGLSALTGAATTMMLVFSPLTTTLSAYVWLTGSVYGAQWQDVRSLAVWLAAILPFIVLLARHVNVHELDDDLALGVGLPVKAMRLALLSVSVALAGAAIAYAGAMAFVGLVAPHIAKRLVGRSFPGLALVAALVGANLVMLADLAGRTLFLPLDLPAGVFVSALGTPFFIYLLIRQCR</sequence>
<dbReference type="EMBL" id="MJLX01000030">
    <property type="protein sequence ID" value="RLM23093.1"/>
    <property type="molecule type" value="Genomic_DNA"/>
</dbReference>
<evidence type="ECO:0000256" key="9">
    <source>
        <dbReference type="SAM" id="Phobius"/>
    </source>
</evidence>
<keyword evidence="4" id="KW-1003">Cell membrane</keyword>
<comment type="function">
    <text evidence="8">Part of the binding-protein-dependent transport system CbrABCD for uptake of the siderophore achromobactin. Probably responsible for the translocation of the substrate across the membrane.</text>
</comment>
<keyword evidence="6 9" id="KW-1133">Transmembrane helix</keyword>
<dbReference type="RefSeq" id="WP_048638430.1">
    <property type="nucleotide sequence ID" value="NZ_CGIG01000001.1"/>
</dbReference>
<dbReference type="FunFam" id="1.10.3470.10:FF:000001">
    <property type="entry name" value="Vitamin B12 ABC transporter permease BtuC"/>
    <property type="match status" value="1"/>
</dbReference>
<dbReference type="GO" id="GO:0005886">
    <property type="term" value="C:plasma membrane"/>
    <property type="evidence" value="ECO:0007669"/>
    <property type="project" value="UniProtKB-SubCell"/>
</dbReference>